<dbReference type="PROSITE" id="PS00154">
    <property type="entry name" value="ATPASE_E1_E2"/>
    <property type="match status" value="1"/>
</dbReference>
<comment type="subcellular location">
    <subcellularLocation>
        <location evidence="1">Endomembrane system</location>
        <topology evidence="1">Multi-pass membrane protein</topology>
    </subcellularLocation>
</comment>
<dbReference type="FunFam" id="3.40.50.1000:FF:000001">
    <property type="entry name" value="Phospholipid-transporting ATPase IC"/>
    <property type="match status" value="1"/>
</dbReference>
<dbReference type="Gene3D" id="3.40.50.1000">
    <property type="entry name" value="HAD superfamily/HAD-like"/>
    <property type="match status" value="1"/>
</dbReference>
<evidence type="ECO:0000256" key="11">
    <source>
        <dbReference type="ARBA" id="ARBA00023065"/>
    </source>
</evidence>
<feature type="transmembrane region" description="Helical" evidence="13">
    <location>
        <begin position="754"/>
        <end position="784"/>
    </location>
</feature>
<feature type="transmembrane region" description="Helical" evidence="13">
    <location>
        <begin position="279"/>
        <end position="303"/>
    </location>
</feature>
<dbReference type="GO" id="GO:0005524">
    <property type="term" value="F:ATP binding"/>
    <property type="evidence" value="ECO:0007669"/>
    <property type="project" value="UniProtKB-KW"/>
</dbReference>
<feature type="domain" description="Cation-transporting P-type ATPase N-terminal" evidence="14">
    <location>
        <begin position="7"/>
        <end position="81"/>
    </location>
</feature>
<keyword evidence="16" id="KW-1185">Reference proteome</keyword>
<evidence type="ECO:0000256" key="9">
    <source>
        <dbReference type="ARBA" id="ARBA00022967"/>
    </source>
</evidence>
<dbReference type="InterPro" id="IPR004014">
    <property type="entry name" value="ATPase_P-typ_cation-transptr_N"/>
</dbReference>
<dbReference type="InterPro" id="IPR050510">
    <property type="entry name" value="Cation_transp_ATPase_P-type"/>
</dbReference>
<evidence type="ECO:0000256" key="13">
    <source>
        <dbReference type="SAM" id="Phobius"/>
    </source>
</evidence>
<dbReference type="GO" id="GO:1990573">
    <property type="term" value="P:potassium ion import across plasma membrane"/>
    <property type="evidence" value="ECO:0007669"/>
    <property type="project" value="TreeGrafter"/>
</dbReference>
<dbReference type="InterPro" id="IPR044492">
    <property type="entry name" value="P_typ_ATPase_HD_dom"/>
</dbReference>
<evidence type="ECO:0000256" key="8">
    <source>
        <dbReference type="ARBA" id="ARBA00022842"/>
    </source>
</evidence>
<evidence type="ECO:0000313" key="15">
    <source>
        <dbReference type="EMBL" id="SDB87963.1"/>
    </source>
</evidence>
<dbReference type="GO" id="GO:0016887">
    <property type="term" value="F:ATP hydrolysis activity"/>
    <property type="evidence" value="ECO:0007669"/>
    <property type="project" value="InterPro"/>
</dbReference>
<reference evidence="16" key="1">
    <citation type="submission" date="2016-09" db="EMBL/GenBank/DDBJ databases">
        <authorList>
            <person name="Varghese N."/>
            <person name="Submissions S."/>
        </authorList>
    </citation>
    <scope>NUCLEOTIDE SEQUENCE [LARGE SCALE GENOMIC DNA]</scope>
    <source>
        <strain evidence="16">S5</strain>
    </source>
</reference>
<proteinExistence type="inferred from homology"/>
<dbReference type="SFLD" id="SFLDS00003">
    <property type="entry name" value="Haloacid_Dehalogenase"/>
    <property type="match status" value="1"/>
</dbReference>
<dbReference type="PRINTS" id="PR00120">
    <property type="entry name" value="HATPASE"/>
</dbReference>
<dbReference type="Pfam" id="PF00122">
    <property type="entry name" value="E1-E2_ATPase"/>
    <property type="match status" value="1"/>
</dbReference>
<dbReference type="SUPFAM" id="SSF81653">
    <property type="entry name" value="Calcium ATPase, transduction domain A"/>
    <property type="match status" value="1"/>
</dbReference>
<name>A0A1G6H1D5_9BACI</name>
<dbReference type="AlphaFoldDB" id="A0A1G6H1D5"/>
<dbReference type="FunFam" id="3.40.50.1000:FF:000028">
    <property type="entry name" value="Calcium-transporting P-type ATPase, putative"/>
    <property type="match status" value="1"/>
</dbReference>
<dbReference type="EMBL" id="FMYI01000002">
    <property type="protein sequence ID" value="SDB87963.1"/>
    <property type="molecule type" value="Genomic_DNA"/>
</dbReference>
<dbReference type="InterPro" id="IPR018303">
    <property type="entry name" value="ATPase_P-typ_P_site"/>
</dbReference>
<dbReference type="PANTHER" id="PTHR43294:SF20">
    <property type="entry name" value="P-TYPE ATPASE"/>
    <property type="match status" value="1"/>
</dbReference>
<dbReference type="GO" id="GO:0030007">
    <property type="term" value="P:intracellular potassium ion homeostasis"/>
    <property type="evidence" value="ECO:0007669"/>
    <property type="project" value="TreeGrafter"/>
</dbReference>
<dbReference type="SMART" id="SM00831">
    <property type="entry name" value="Cation_ATPase_N"/>
    <property type="match status" value="1"/>
</dbReference>
<dbReference type="Gene3D" id="2.70.150.10">
    <property type="entry name" value="Calcium-transporting ATPase, cytoplasmic transduction domain A"/>
    <property type="match status" value="1"/>
</dbReference>
<evidence type="ECO:0000256" key="10">
    <source>
        <dbReference type="ARBA" id="ARBA00022989"/>
    </source>
</evidence>
<evidence type="ECO:0000256" key="4">
    <source>
        <dbReference type="ARBA" id="ARBA00022553"/>
    </source>
</evidence>
<dbReference type="GO" id="GO:0005391">
    <property type="term" value="F:P-type sodium:potassium-exchanging transporter activity"/>
    <property type="evidence" value="ECO:0007669"/>
    <property type="project" value="TreeGrafter"/>
</dbReference>
<dbReference type="InterPro" id="IPR036412">
    <property type="entry name" value="HAD-like_sf"/>
</dbReference>
<keyword evidence="4" id="KW-0597">Phosphoprotein</keyword>
<keyword evidence="9" id="KW-1278">Translocase</keyword>
<keyword evidence="11" id="KW-0406">Ion transport</keyword>
<dbReference type="RefSeq" id="WP_090792843.1">
    <property type="nucleotide sequence ID" value="NZ_FMYI01000002.1"/>
</dbReference>
<dbReference type="GO" id="GO:1902600">
    <property type="term" value="P:proton transmembrane transport"/>
    <property type="evidence" value="ECO:0007669"/>
    <property type="project" value="TreeGrafter"/>
</dbReference>
<dbReference type="Pfam" id="PF00690">
    <property type="entry name" value="Cation_ATPase_N"/>
    <property type="match status" value="1"/>
</dbReference>
<dbReference type="InterPro" id="IPR008250">
    <property type="entry name" value="ATPase_P-typ_transduc_dom_A_sf"/>
</dbReference>
<evidence type="ECO:0000313" key="16">
    <source>
        <dbReference type="Proteomes" id="UP000242949"/>
    </source>
</evidence>
<feature type="transmembrane region" description="Helical" evidence="13">
    <location>
        <begin position="246"/>
        <end position="267"/>
    </location>
</feature>
<comment type="similarity">
    <text evidence="2">Belongs to the cation transport ATPase (P-type) (TC 3.A.3) family. Type IIA subfamily.</text>
</comment>
<dbReference type="GO" id="GO:0036376">
    <property type="term" value="P:sodium ion export across plasma membrane"/>
    <property type="evidence" value="ECO:0007669"/>
    <property type="project" value="TreeGrafter"/>
</dbReference>
<keyword evidence="7" id="KW-0067">ATP-binding</keyword>
<dbReference type="InterPro" id="IPR001757">
    <property type="entry name" value="P_typ_ATPase"/>
</dbReference>
<dbReference type="Pfam" id="PF13246">
    <property type="entry name" value="Cation_ATPase"/>
    <property type="match status" value="1"/>
</dbReference>
<evidence type="ECO:0000256" key="3">
    <source>
        <dbReference type="ARBA" id="ARBA00022448"/>
    </source>
</evidence>
<evidence type="ECO:0000259" key="14">
    <source>
        <dbReference type="SMART" id="SM00831"/>
    </source>
</evidence>
<keyword evidence="5 13" id="KW-0812">Transmembrane</keyword>
<dbReference type="GO" id="GO:0005886">
    <property type="term" value="C:plasma membrane"/>
    <property type="evidence" value="ECO:0007669"/>
    <property type="project" value="TreeGrafter"/>
</dbReference>
<evidence type="ECO:0000256" key="1">
    <source>
        <dbReference type="ARBA" id="ARBA00004127"/>
    </source>
</evidence>
<evidence type="ECO:0000256" key="2">
    <source>
        <dbReference type="ARBA" id="ARBA00005675"/>
    </source>
</evidence>
<evidence type="ECO:0000256" key="5">
    <source>
        <dbReference type="ARBA" id="ARBA00022692"/>
    </source>
</evidence>
<accession>A0A1G6H1D5</accession>
<dbReference type="GO" id="GO:0012505">
    <property type="term" value="C:endomembrane system"/>
    <property type="evidence" value="ECO:0007669"/>
    <property type="project" value="UniProtKB-SubCell"/>
</dbReference>
<dbReference type="SUPFAM" id="SSF56784">
    <property type="entry name" value="HAD-like"/>
    <property type="match status" value="1"/>
</dbReference>
<evidence type="ECO:0000256" key="6">
    <source>
        <dbReference type="ARBA" id="ARBA00022741"/>
    </source>
</evidence>
<dbReference type="GO" id="GO:0006883">
    <property type="term" value="P:intracellular sodium ion homeostasis"/>
    <property type="evidence" value="ECO:0007669"/>
    <property type="project" value="TreeGrafter"/>
</dbReference>
<dbReference type="InterPro" id="IPR006068">
    <property type="entry name" value="ATPase_P-typ_cation-transptr_C"/>
</dbReference>
<dbReference type="OrthoDB" id="9813266at2"/>
<dbReference type="NCBIfam" id="TIGR01494">
    <property type="entry name" value="ATPase_P-type"/>
    <property type="match status" value="3"/>
</dbReference>
<organism evidence="15 16">
    <name type="scientific">Pelagirhabdus alkalitolerans</name>
    <dbReference type="NCBI Taxonomy" id="1612202"/>
    <lineage>
        <taxon>Bacteria</taxon>
        <taxon>Bacillati</taxon>
        <taxon>Bacillota</taxon>
        <taxon>Bacilli</taxon>
        <taxon>Bacillales</taxon>
        <taxon>Bacillaceae</taxon>
        <taxon>Pelagirhabdus</taxon>
    </lineage>
</organism>
<feature type="transmembrane region" description="Helical" evidence="13">
    <location>
        <begin position="860"/>
        <end position="878"/>
    </location>
</feature>
<dbReference type="Gene3D" id="3.40.1110.10">
    <property type="entry name" value="Calcium-transporting ATPase, cytoplasmic domain N"/>
    <property type="match status" value="1"/>
</dbReference>
<dbReference type="SUPFAM" id="SSF81660">
    <property type="entry name" value="Metal cation-transporting ATPase, ATP-binding domain N"/>
    <property type="match status" value="1"/>
</dbReference>
<feature type="transmembrane region" description="Helical" evidence="13">
    <location>
        <begin position="61"/>
        <end position="79"/>
    </location>
</feature>
<gene>
    <name evidence="15" type="ORF">SAMN05421734_102113</name>
</gene>
<dbReference type="InterPro" id="IPR023214">
    <property type="entry name" value="HAD_sf"/>
</dbReference>
<keyword evidence="10 13" id="KW-1133">Transmembrane helix</keyword>
<dbReference type="InterPro" id="IPR059000">
    <property type="entry name" value="ATPase_P-type_domA"/>
</dbReference>
<dbReference type="PANTHER" id="PTHR43294">
    <property type="entry name" value="SODIUM/POTASSIUM-TRANSPORTING ATPASE SUBUNIT ALPHA"/>
    <property type="match status" value="1"/>
</dbReference>
<feature type="transmembrane region" description="Helical" evidence="13">
    <location>
        <begin position="821"/>
        <end position="845"/>
    </location>
</feature>
<dbReference type="Proteomes" id="UP000242949">
    <property type="component" value="Unassembled WGS sequence"/>
</dbReference>
<evidence type="ECO:0000256" key="7">
    <source>
        <dbReference type="ARBA" id="ARBA00022840"/>
    </source>
</evidence>
<dbReference type="Pfam" id="PF00689">
    <property type="entry name" value="Cation_ATPase_C"/>
    <property type="match status" value="1"/>
</dbReference>
<dbReference type="Gene3D" id="1.20.1110.10">
    <property type="entry name" value="Calcium-transporting ATPase, transmembrane domain"/>
    <property type="match status" value="1"/>
</dbReference>
<protein>
    <submittedName>
        <fullName evidence="15">Ca2+-transporting ATPase</fullName>
    </submittedName>
</protein>
<keyword evidence="12 13" id="KW-0472">Membrane</keyword>
<keyword evidence="8" id="KW-0460">Magnesium</keyword>
<dbReference type="InterPro" id="IPR023299">
    <property type="entry name" value="ATPase_P-typ_cyto_dom_N"/>
</dbReference>
<dbReference type="FunFam" id="2.70.150.10:FF:000160">
    <property type="entry name" value="Sarcoplasmic/endoplasmic reticulum calcium ATPase 1"/>
    <property type="match status" value="1"/>
</dbReference>
<keyword evidence="6" id="KW-0547">Nucleotide-binding</keyword>
<dbReference type="STRING" id="1612202.SAMN05421734_102113"/>
<dbReference type="SFLD" id="SFLDG00002">
    <property type="entry name" value="C1.7:_P-type_atpase_like"/>
    <property type="match status" value="1"/>
</dbReference>
<dbReference type="PRINTS" id="PR00119">
    <property type="entry name" value="CATATPASE"/>
</dbReference>
<evidence type="ECO:0000256" key="12">
    <source>
        <dbReference type="ARBA" id="ARBA00023136"/>
    </source>
</evidence>
<dbReference type="InterPro" id="IPR023298">
    <property type="entry name" value="ATPase_P-typ_TM_dom_sf"/>
</dbReference>
<dbReference type="SUPFAM" id="SSF81665">
    <property type="entry name" value="Calcium ATPase, transmembrane domain M"/>
    <property type="match status" value="1"/>
</dbReference>
<dbReference type="SFLD" id="SFLDF00027">
    <property type="entry name" value="p-type_atpase"/>
    <property type="match status" value="1"/>
</dbReference>
<keyword evidence="3" id="KW-0813">Transport</keyword>
<sequence length="881" mass="97527">MEGPCLDWYNYSSEKLETHLKTNVSNGLSQKEAKSRLKRLGPNQLKAEKKVSNLQLFIRQFKDFIVALLIVVTCIAAYLGEAIDALVIVIIICLNSLLGFWQEKKAQRSLEKLKSLTQPESKVLRDGQFINVLSQELVVGDIVAIEAGMRVPCDLRLIDHHQVVIDESALTGETVSVHKSTTTLNDDHLPIHDQVNMAFMGTLVKSGRATGVVVSTGVNTEVGQIASLITTAKKEKTPLEQRLEHLGHILIVISLALTALVVFFGIIQGQAIYQMFLSGISLAVAIIPEGLPAIVTVVLSLGVQRMIKQKVIIKSIQAVETLGATTVICSDKTGTLTENKMSVSQVYLPDQLIAILGGYRLTGGISTKHSMKTKQALNQLLKKAVTCTNATIKETNQKVEMDGDASEIAILMAAVKCQLSIDACKRPDIIKEIPFDSDRKRMSVLVKSHHTYESIVKGAPEVLLNQSNRILKEGQVHPLSQQVKDKLNKRLTEMTKSGQRVMAICYKPIYKITESMEDNLIFMGYIGLNDPPRKHVKQAIRQAKKAGVKTVMITGDHTDTASAIAKQLTILPSGGQVITGQELVQMSDDELCERINSTYVFARVTPFDKLRIVKAYQQQNEVVAMTGDGVNDAPALKKSDVGISMGIAGTDISKETADIILMDDNFKTIIAAIREGRIIYQNIKKFIRYILTSNTGELLVMLFSLLIGLPLPLVPVQILWVNLITDGLPALALGLDKGHANIMDEPPRKKKESLFSQGVGTMILLRGLMMGLMTFLMFILAYQFLGGSLAYARTMTFMTLILSQLVHAFDCRNHQMSVKQLLFGNGYLLISVLLSIVQMIVIVYYPPLQAIFHTVGLNRFDWIFIIMFSLFPTFFFHFTKK</sequence>